<keyword evidence="1" id="KW-0472">Membrane</keyword>
<accession>A0ABT1QP51</accession>
<feature type="transmembrane region" description="Helical" evidence="1">
    <location>
        <begin position="97"/>
        <end position="114"/>
    </location>
</feature>
<evidence type="ECO:0000313" key="2">
    <source>
        <dbReference type="EMBL" id="MCQ4163892.1"/>
    </source>
</evidence>
<organism evidence="2 3">
    <name type="scientific">Tahibacter harae</name>
    <dbReference type="NCBI Taxonomy" id="2963937"/>
    <lineage>
        <taxon>Bacteria</taxon>
        <taxon>Pseudomonadati</taxon>
        <taxon>Pseudomonadota</taxon>
        <taxon>Gammaproteobacteria</taxon>
        <taxon>Lysobacterales</taxon>
        <taxon>Rhodanobacteraceae</taxon>
        <taxon>Tahibacter</taxon>
    </lineage>
</organism>
<keyword evidence="1" id="KW-1133">Transmembrane helix</keyword>
<protein>
    <recommendedName>
        <fullName evidence="4">LydA family holin superfamily III</fullName>
    </recommendedName>
</protein>
<evidence type="ECO:0000256" key="1">
    <source>
        <dbReference type="SAM" id="Phobius"/>
    </source>
</evidence>
<feature type="transmembrane region" description="Helical" evidence="1">
    <location>
        <begin position="73"/>
        <end position="91"/>
    </location>
</feature>
<evidence type="ECO:0000313" key="3">
    <source>
        <dbReference type="Proteomes" id="UP001165498"/>
    </source>
</evidence>
<sequence length="126" mass="12981">MTKVNKASSRVLFRQGLAGGAAGAAGEGRCAAQRQVDMWSESGALCIGAVAALTVAGRVLRERPAAVRTRMHFAVWACAFALAVSAATWTLAGARHVIWLAAGAAVSGLVRMAISVSRRGSAESEQ</sequence>
<comment type="caution">
    <text evidence="2">The sequence shown here is derived from an EMBL/GenBank/DDBJ whole genome shotgun (WGS) entry which is preliminary data.</text>
</comment>
<evidence type="ECO:0008006" key="4">
    <source>
        <dbReference type="Google" id="ProtNLM"/>
    </source>
</evidence>
<name>A0ABT1QP51_9GAMM</name>
<keyword evidence="1" id="KW-0812">Transmembrane</keyword>
<dbReference type="EMBL" id="JANFQO010000003">
    <property type="protein sequence ID" value="MCQ4163892.1"/>
    <property type="molecule type" value="Genomic_DNA"/>
</dbReference>
<dbReference type="Proteomes" id="UP001165498">
    <property type="component" value="Unassembled WGS sequence"/>
</dbReference>
<proteinExistence type="predicted"/>
<reference evidence="2" key="1">
    <citation type="submission" date="2022-07" db="EMBL/GenBank/DDBJ databases">
        <title>Tahibacter sp., a new gammaproteobacterium isolated from the silt sample collected at pig farm.</title>
        <authorList>
            <person name="Chen H."/>
        </authorList>
    </citation>
    <scope>NUCLEOTIDE SEQUENCE</scope>
    <source>
        <strain evidence="2">P2K</strain>
    </source>
</reference>
<dbReference type="RefSeq" id="WP_255911568.1">
    <property type="nucleotide sequence ID" value="NZ_JANFQO010000003.1"/>
</dbReference>
<gene>
    <name evidence="2" type="ORF">NM961_04130</name>
</gene>
<keyword evidence="3" id="KW-1185">Reference proteome</keyword>